<evidence type="ECO:0000256" key="4">
    <source>
        <dbReference type="ARBA" id="ARBA00023136"/>
    </source>
</evidence>
<dbReference type="InterPro" id="IPR051694">
    <property type="entry name" value="Immunoregulatory_rcpt-like"/>
</dbReference>
<evidence type="ECO:0000256" key="2">
    <source>
        <dbReference type="ARBA" id="ARBA00022692"/>
    </source>
</evidence>
<evidence type="ECO:0000256" key="5">
    <source>
        <dbReference type="SAM" id="MobiDB-lite"/>
    </source>
</evidence>
<dbReference type="OrthoDB" id="4495094at2759"/>
<evidence type="ECO:0000313" key="7">
    <source>
        <dbReference type="EMBL" id="KAF1981927.1"/>
    </source>
</evidence>
<evidence type="ECO:0000256" key="6">
    <source>
        <dbReference type="SAM" id="Phobius"/>
    </source>
</evidence>
<evidence type="ECO:0008006" key="9">
    <source>
        <dbReference type="Google" id="ProtNLM"/>
    </source>
</evidence>
<dbReference type="Proteomes" id="UP000800041">
    <property type="component" value="Unassembled WGS sequence"/>
</dbReference>
<sequence length="264" mass="28221">MSNEDEFTYPPRYGAGGEYISNLEFIVGDTITLQWESSATDDLTFWLVQDATGKQCQFQSNAECVKIADSPNNGSTPWTVSRMDMRNSDIYYITAFNISDPFNGAVQPHFNTHYINITDAGSSSSSSSFAAFAAPSTSSTPTSSSTTSSTPTTTTNTESTPTPAPTQLSSSNSNSNVAVGVGVGVGVPLGIIAIALLTWLILRHFRRKFAQAGNGAAGRMPVSELMTQERFEKGADHPQIPGELEGYPVTHSTNVGRPPGEMQT</sequence>
<keyword evidence="4 6" id="KW-0472">Membrane</keyword>
<keyword evidence="8" id="KW-1185">Reference proteome</keyword>
<keyword evidence="2 6" id="KW-0812">Transmembrane</keyword>
<evidence type="ECO:0000256" key="1">
    <source>
        <dbReference type="ARBA" id="ARBA00004167"/>
    </source>
</evidence>
<accession>A0A6G1GME4</accession>
<dbReference type="EMBL" id="ML977191">
    <property type="protein sequence ID" value="KAF1981927.1"/>
    <property type="molecule type" value="Genomic_DNA"/>
</dbReference>
<keyword evidence="3 6" id="KW-1133">Transmembrane helix</keyword>
<comment type="subcellular location">
    <subcellularLocation>
        <location evidence="1">Membrane</location>
        <topology evidence="1">Single-pass membrane protein</topology>
    </subcellularLocation>
</comment>
<organism evidence="7 8">
    <name type="scientific">Aulographum hederae CBS 113979</name>
    <dbReference type="NCBI Taxonomy" id="1176131"/>
    <lineage>
        <taxon>Eukaryota</taxon>
        <taxon>Fungi</taxon>
        <taxon>Dikarya</taxon>
        <taxon>Ascomycota</taxon>
        <taxon>Pezizomycotina</taxon>
        <taxon>Dothideomycetes</taxon>
        <taxon>Pleosporomycetidae</taxon>
        <taxon>Aulographales</taxon>
        <taxon>Aulographaceae</taxon>
    </lineage>
</organism>
<evidence type="ECO:0000313" key="8">
    <source>
        <dbReference type="Proteomes" id="UP000800041"/>
    </source>
</evidence>
<gene>
    <name evidence="7" type="ORF">K402DRAFT_425002</name>
</gene>
<dbReference type="GO" id="GO:0016020">
    <property type="term" value="C:membrane"/>
    <property type="evidence" value="ECO:0007669"/>
    <property type="project" value="UniProtKB-SubCell"/>
</dbReference>
<name>A0A6G1GME4_9PEZI</name>
<feature type="region of interest" description="Disordered" evidence="5">
    <location>
        <begin position="134"/>
        <end position="173"/>
    </location>
</feature>
<evidence type="ECO:0000256" key="3">
    <source>
        <dbReference type="ARBA" id="ARBA00022989"/>
    </source>
</evidence>
<dbReference type="PANTHER" id="PTHR15549:SF26">
    <property type="entry name" value="AXIAL BUDDING PATTERN PROTEIN 2-RELATED"/>
    <property type="match status" value="1"/>
</dbReference>
<feature type="region of interest" description="Disordered" evidence="5">
    <location>
        <begin position="238"/>
        <end position="264"/>
    </location>
</feature>
<proteinExistence type="predicted"/>
<protein>
    <recommendedName>
        <fullName evidence="9">Mid2 domain-containing protein</fullName>
    </recommendedName>
</protein>
<dbReference type="GO" id="GO:0071944">
    <property type="term" value="C:cell periphery"/>
    <property type="evidence" value="ECO:0007669"/>
    <property type="project" value="UniProtKB-ARBA"/>
</dbReference>
<dbReference type="PANTHER" id="PTHR15549">
    <property type="entry name" value="PAIRED IMMUNOGLOBULIN-LIKE TYPE 2 RECEPTOR"/>
    <property type="match status" value="1"/>
</dbReference>
<dbReference type="AlphaFoldDB" id="A0A6G1GME4"/>
<feature type="transmembrane region" description="Helical" evidence="6">
    <location>
        <begin position="177"/>
        <end position="202"/>
    </location>
</feature>
<reference evidence="7" key="1">
    <citation type="journal article" date="2020" name="Stud. Mycol.">
        <title>101 Dothideomycetes genomes: a test case for predicting lifestyles and emergence of pathogens.</title>
        <authorList>
            <person name="Haridas S."/>
            <person name="Albert R."/>
            <person name="Binder M."/>
            <person name="Bloem J."/>
            <person name="Labutti K."/>
            <person name="Salamov A."/>
            <person name="Andreopoulos B."/>
            <person name="Baker S."/>
            <person name="Barry K."/>
            <person name="Bills G."/>
            <person name="Bluhm B."/>
            <person name="Cannon C."/>
            <person name="Castanera R."/>
            <person name="Culley D."/>
            <person name="Daum C."/>
            <person name="Ezra D."/>
            <person name="Gonzalez J."/>
            <person name="Henrissat B."/>
            <person name="Kuo A."/>
            <person name="Liang C."/>
            <person name="Lipzen A."/>
            <person name="Lutzoni F."/>
            <person name="Magnuson J."/>
            <person name="Mondo S."/>
            <person name="Nolan M."/>
            <person name="Ohm R."/>
            <person name="Pangilinan J."/>
            <person name="Park H.-J."/>
            <person name="Ramirez L."/>
            <person name="Alfaro M."/>
            <person name="Sun H."/>
            <person name="Tritt A."/>
            <person name="Yoshinaga Y."/>
            <person name="Zwiers L.-H."/>
            <person name="Turgeon B."/>
            <person name="Goodwin S."/>
            <person name="Spatafora J."/>
            <person name="Crous P."/>
            <person name="Grigoriev I."/>
        </authorList>
    </citation>
    <scope>NUCLEOTIDE SEQUENCE</scope>
    <source>
        <strain evidence="7">CBS 113979</strain>
    </source>
</reference>